<sequence>MTPGKRTYVLDTNVLIHDPTALFKFEEHDVFLPMQVIEELDNT</sequence>
<dbReference type="HOGENOM" id="CLU_3241676_0_0_6"/>
<feature type="domain" description="PIN" evidence="1">
    <location>
        <begin position="8"/>
        <end position="42"/>
    </location>
</feature>
<evidence type="ECO:0000313" key="2">
    <source>
        <dbReference type="EMBL" id="AIC11151.1"/>
    </source>
</evidence>
<proteinExistence type="predicted"/>
<reference evidence="2 3" key="1">
    <citation type="submission" date="2013-08" db="EMBL/GenBank/DDBJ databases">
        <authorList>
            <person name="Stouthamer R."/>
            <person name="Nunney L."/>
        </authorList>
    </citation>
    <scope>NUCLEOTIDE SEQUENCE [LARGE SCALE GENOMIC DNA]</scope>
    <source>
        <strain evidence="3">ann-1</strain>
    </source>
</reference>
<evidence type="ECO:0000259" key="1">
    <source>
        <dbReference type="Pfam" id="PF13638"/>
    </source>
</evidence>
<dbReference type="Gene3D" id="3.40.50.1010">
    <property type="entry name" value="5'-nuclease"/>
    <property type="match status" value="1"/>
</dbReference>
<accession>A0A060HCN8</accession>
<evidence type="ECO:0000313" key="3">
    <source>
        <dbReference type="Proteomes" id="UP000027215"/>
    </source>
</evidence>
<dbReference type="KEGG" id="xfs:D934_05390"/>
<dbReference type="AlphaFoldDB" id="A0A060HCN8"/>
<gene>
    <name evidence="2" type="ORF">D934_05390</name>
</gene>
<organism evidence="2 3">
    <name type="scientific">Xylella fastidiosa subsp. sandyi Ann-1</name>
    <dbReference type="NCBI Taxonomy" id="155920"/>
    <lineage>
        <taxon>Bacteria</taxon>
        <taxon>Pseudomonadati</taxon>
        <taxon>Pseudomonadota</taxon>
        <taxon>Gammaproteobacteria</taxon>
        <taxon>Lysobacterales</taxon>
        <taxon>Lysobacteraceae</taxon>
        <taxon>Xylella</taxon>
    </lineage>
</organism>
<name>A0A060HCN8_XYLFS</name>
<dbReference type="EMBL" id="CP006696">
    <property type="protein sequence ID" value="AIC11151.1"/>
    <property type="molecule type" value="Genomic_DNA"/>
</dbReference>
<dbReference type="Pfam" id="PF13638">
    <property type="entry name" value="PIN_4"/>
    <property type="match status" value="1"/>
</dbReference>
<dbReference type="InterPro" id="IPR029060">
    <property type="entry name" value="PIN-like_dom_sf"/>
</dbReference>
<dbReference type="SUPFAM" id="SSF88723">
    <property type="entry name" value="PIN domain-like"/>
    <property type="match status" value="1"/>
</dbReference>
<dbReference type="PATRIC" id="fig|155920.8.peg.1277"/>
<dbReference type="Proteomes" id="UP000027215">
    <property type="component" value="Chromosome"/>
</dbReference>
<protein>
    <recommendedName>
        <fullName evidence="1">PIN domain-containing protein</fullName>
    </recommendedName>
</protein>
<dbReference type="InterPro" id="IPR002716">
    <property type="entry name" value="PIN_dom"/>
</dbReference>